<name>A0A8K0N7H7_COCNU</name>
<dbReference type="AlphaFoldDB" id="A0A8K0N7H7"/>
<evidence type="ECO:0000313" key="4">
    <source>
        <dbReference type="EMBL" id="KAG1361350.1"/>
    </source>
</evidence>
<evidence type="ECO:0000256" key="3">
    <source>
        <dbReference type="ARBA" id="ARBA00029509"/>
    </source>
</evidence>
<reference evidence="4" key="1">
    <citation type="journal article" date="2017" name="Gigascience">
        <title>The genome draft of coconut (Cocos nucifera).</title>
        <authorList>
            <person name="Xiao Y."/>
            <person name="Xu P."/>
            <person name="Fan H."/>
            <person name="Baudouin L."/>
            <person name="Xia W."/>
            <person name="Bocs S."/>
            <person name="Xu J."/>
            <person name="Li Q."/>
            <person name="Guo A."/>
            <person name="Zhou L."/>
            <person name="Li J."/>
            <person name="Wu Y."/>
            <person name="Ma Z."/>
            <person name="Armero A."/>
            <person name="Issali A.E."/>
            <person name="Liu N."/>
            <person name="Peng M."/>
            <person name="Yang Y."/>
        </authorList>
    </citation>
    <scope>NUCLEOTIDE SEQUENCE</scope>
    <source>
        <tissue evidence="4">Spear leaf of Hainan Tall coconut</tissue>
    </source>
</reference>
<proteinExistence type="inferred from homology"/>
<evidence type="ECO:0000256" key="2">
    <source>
        <dbReference type="ARBA" id="ARBA00023161"/>
    </source>
</evidence>
<dbReference type="EMBL" id="CM017880">
    <property type="protein sequence ID" value="KAG1361350.1"/>
    <property type="molecule type" value="Genomic_DNA"/>
</dbReference>
<keyword evidence="5" id="KW-1185">Reference proteome</keyword>
<sequence>MAPWWWAFSATIDISHPINRILDCTVFDSGGLDKELFLSRSDVIGRKQDWFQRRRISYHHEAERGMVSLQFSSSLSPPLLLASSRTDGGGDESASVVEQCETDDLRGMLFMFSVSYKFPCV</sequence>
<comment type="caution">
    <text evidence="4">The sequence shown here is derived from an EMBL/GenBank/DDBJ whole genome shotgun (WGS) entry which is preliminary data.</text>
</comment>
<evidence type="ECO:0000256" key="1">
    <source>
        <dbReference type="ARBA" id="ARBA00006443"/>
    </source>
</evidence>
<dbReference type="Proteomes" id="UP000797356">
    <property type="component" value="Chromosome 9"/>
</dbReference>
<dbReference type="OrthoDB" id="63589at2759"/>
<dbReference type="PANTHER" id="PTHR13091:SF0">
    <property type="entry name" value="NONSENSE-MEDIATED MRNA DECAY FACTOR SMG8"/>
    <property type="match status" value="1"/>
</dbReference>
<reference evidence="4" key="2">
    <citation type="submission" date="2019-07" db="EMBL/GenBank/DDBJ databases">
        <authorList>
            <person name="Yang Y."/>
            <person name="Bocs S."/>
            <person name="Baudouin L."/>
        </authorList>
    </citation>
    <scope>NUCLEOTIDE SEQUENCE</scope>
    <source>
        <tissue evidence="4">Spear leaf of Hainan Tall coconut</tissue>
    </source>
</reference>
<comment type="similarity">
    <text evidence="1">Belongs to the SMG8 family.</text>
</comment>
<dbReference type="InterPro" id="IPR019354">
    <property type="entry name" value="SMG8-like"/>
</dbReference>
<evidence type="ECO:0000313" key="5">
    <source>
        <dbReference type="Proteomes" id="UP000797356"/>
    </source>
</evidence>
<accession>A0A8K0N7H7</accession>
<organism evidence="4 5">
    <name type="scientific">Cocos nucifera</name>
    <name type="common">Coconut palm</name>
    <dbReference type="NCBI Taxonomy" id="13894"/>
    <lineage>
        <taxon>Eukaryota</taxon>
        <taxon>Viridiplantae</taxon>
        <taxon>Streptophyta</taxon>
        <taxon>Embryophyta</taxon>
        <taxon>Tracheophyta</taxon>
        <taxon>Spermatophyta</taxon>
        <taxon>Magnoliopsida</taxon>
        <taxon>Liliopsida</taxon>
        <taxon>Arecaceae</taxon>
        <taxon>Arecoideae</taxon>
        <taxon>Cocoseae</taxon>
        <taxon>Attaleinae</taxon>
        <taxon>Cocos</taxon>
    </lineage>
</organism>
<dbReference type="GO" id="GO:0000184">
    <property type="term" value="P:nuclear-transcribed mRNA catabolic process, nonsense-mediated decay"/>
    <property type="evidence" value="ECO:0007669"/>
    <property type="project" value="UniProtKB-KW"/>
</dbReference>
<dbReference type="PANTHER" id="PTHR13091">
    <property type="entry name" value="AMPLIFIED IN BREAST CANCER 2-RELATED"/>
    <property type="match status" value="1"/>
</dbReference>
<gene>
    <name evidence="4" type="ORF">COCNU_09G008130</name>
</gene>
<protein>
    <recommendedName>
        <fullName evidence="3">Nonsense-mediated mRNA decay factor SMG8</fullName>
    </recommendedName>
</protein>
<keyword evidence="2" id="KW-0866">Nonsense-mediated mRNA decay</keyword>